<feature type="transmembrane region" description="Helical" evidence="4">
    <location>
        <begin position="146"/>
        <end position="167"/>
    </location>
</feature>
<keyword evidence="3" id="KW-0804">Transcription</keyword>
<evidence type="ECO:0000256" key="1">
    <source>
        <dbReference type="ARBA" id="ARBA00023015"/>
    </source>
</evidence>
<keyword evidence="4" id="KW-0812">Transmembrane</keyword>
<feature type="transmembrane region" description="Helical" evidence="4">
    <location>
        <begin position="29"/>
        <end position="46"/>
    </location>
</feature>
<dbReference type="Pfam" id="PF12833">
    <property type="entry name" value="HTH_18"/>
    <property type="match status" value="1"/>
</dbReference>
<dbReference type="GO" id="GO:0043565">
    <property type="term" value="F:sequence-specific DNA binding"/>
    <property type="evidence" value="ECO:0007669"/>
    <property type="project" value="InterPro"/>
</dbReference>
<dbReference type="SUPFAM" id="SSF46689">
    <property type="entry name" value="Homeodomain-like"/>
    <property type="match status" value="1"/>
</dbReference>
<feature type="transmembrane region" description="Helical" evidence="4">
    <location>
        <begin position="52"/>
        <end position="73"/>
    </location>
</feature>
<dbReference type="PANTHER" id="PTHR43280:SF2">
    <property type="entry name" value="HTH-TYPE TRANSCRIPTIONAL REGULATOR EXSA"/>
    <property type="match status" value="1"/>
</dbReference>
<evidence type="ECO:0000259" key="5">
    <source>
        <dbReference type="PROSITE" id="PS01124"/>
    </source>
</evidence>
<organism evidence="6 7">
    <name type="scientific">Bacteroides pyogenes</name>
    <dbReference type="NCBI Taxonomy" id="310300"/>
    <lineage>
        <taxon>Bacteria</taxon>
        <taxon>Pseudomonadati</taxon>
        <taxon>Bacteroidota</taxon>
        <taxon>Bacteroidia</taxon>
        <taxon>Bacteroidales</taxon>
        <taxon>Bacteroidaceae</taxon>
        <taxon>Bacteroides</taxon>
    </lineage>
</organism>
<evidence type="ECO:0000313" key="7">
    <source>
        <dbReference type="Proteomes" id="UP000324383"/>
    </source>
</evidence>
<evidence type="ECO:0000256" key="2">
    <source>
        <dbReference type="ARBA" id="ARBA00023125"/>
    </source>
</evidence>
<feature type="transmembrane region" description="Helical" evidence="4">
    <location>
        <begin position="200"/>
        <end position="219"/>
    </location>
</feature>
<dbReference type="GO" id="GO:0003700">
    <property type="term" value="F:DNA-binding transcription factor activity"/>
    <property type="evidence" value="ECO:0007669"/>
    <property type="project" value="InterPro"/>
</dbReference>
<name>A0A5D3FI94_9BACE</name>
<dbReference type="AlphaFoldDB" id="A0A5D3FI94"/>
<comment type="caution">
    <text evidence="6">The sequence shown here is derived from an EMBL/GenBank/DDBJ whole genome shotgun (WGS) entry which is preliminary data.</text>
</comment>
<feature type="transmembrane region" description="Helical" evidence="4">
    <location>
        <begin position="85"/>
        <end position="104"/>
    </location>
</feature>
<dbReference type="Proteomes" id="UP000324383">
    <property type="component" value="Unassembled WGS sequence"/>
</dbReference>
<dbReference type="InterPro" id="IPR009057">
    <property type="entry name" value="Homeodomain-like_sf"/>
</dbReference>
<evidence type="ECO:0000313" key="6">
    <source>
        <dbReference type="EMBL" id="TYK32514.1"/>
    </source>
</evidence>
<dbReference type="PANTHER" id="PTHR43280">
    <property type="entry name" value="ARAC-FAMILY TRANSCRIPTIONAL REGULATOR"/>
    <property type="match status" value="1"/>
</dbReference>
<proteinExistence type="predicted"/>
<keyword evidence="1" id="KW-0805">Transcription regulation</keyword>
<dbReference type="PROSITE" id="PS01124">
    <property type="entry name" value="HTH_ARAC_FAMILY_2"/>
    <property type="match status" value="1"/>
</dbReference>
<feature type="transmembrane region" description="Helical" evidence="4">
    <location>
        <begin position="273"/>
        <end position="295"/>
    </location>
</feature>
<sequence length="454" mass="52462">MVCPHWRRVSICTLSFSGTEQRKSQESGVLLFLYFVFLILYLSLFHSKIETMINAIFSTLPFGVCLFWSLLFLKEYRTADPAKRLLTGFMLVCTVLYFSHAVYFNKNSHLFSIIESIYAFCMLAVYPLYYLYICKLTEDTPLRIRHYWVLLPALIVSLTAALLYIIMGDERISFVESRFYGNTSLSATFSSAAKAQCYRLLFMKFLFALQLILVCYFGFKKLTHFNHRVKNFYANTEGKTLAPIRSLLTVFLIFALLSSIANYIGRDFFIQKSWMVIIPSVIFTSMIFSVAYIGFRQKFTAIDFCRDEQMGKSKIMPAAPNAIDIIDVHDDSLVVNDTEIPDSFLLGETICEIVESQQLFRKKGLLITDVAKLTGSNRTYVSNYLNKELNTSFSDFINTYRVEYAKSLLTSKDPIYSTFEIFEMSGFTNEVSFYRIFKKHTGLTPKQWNKQHGN</sequence>
<keyword evidence="4" id="KW-0472">Membrane</keyword>
<gene>
    <name evidence="6" type="ORF">FNJ60_11925</name>
</gene>
<reference evidence="6 7" key="1">
    <citation type="submission" date="2019-07" db="EMBL/GenBank/DDBJ databases">
        <title>Draft Genome Sequences of Bacteroides pyogenes Strains Isolated from the Uterus Holstein Dairy Cows with Metritis.</title>
        <authorList>
            <person name="Cunha F."/>
            <person name="Galvao K.N."/>
            <person name="Jeon S.J."/>
            <person name="Jeong K.C."/>
        </authorList>
    </citation>
    <scope>NUCLEOTIDE SEQUENCE [LARGE SCALE GENOMIC DNA]</scope>
    <source>
        <strain evidence="6 7">KG-31</strain>
    </source>
</reference>
<keyword evidence="4" id="KW-1133">Transmembrane helix</keyword>
<feature type="transmembrane region" description="Helical" evidence="4">
    <location>
        <begin position="110"/>
        <end position="134"/>
    </location>
</feature>
<evidence type="ECO:0000256" key="4">
    <source>
        <dbReference type="SAM" id="Phobius"/>
    </source>
</evidence>
<evidence type="ECO:0000256" key="3">
    <source>
        <dbReference type="ARBA" id="ARBA00023163"/>
    </source>
</evidence>
<dbReference type="InterPro" id="IPR018060">
    <property type="entry name" value="HTH_AraC"/>
</dbReference>
<dbReference type="SMART" id="SM00342">
    <property type="entry name" value="HTH_ARAC"/>
    <property type="match status" value="1"/>
</dbReference>
<dbReference type="Gene3D" id="1.10.10.60">
    <property type="entry name" value="Homeodomain-like"/>
    <property type="match status" value="2"/>
</dbReference>
<feature type="transmembrane region" description="Helical" evidence="4">
    <location>
        <begin position="240"/>
        <end position="261"/>
    </location>
</feature>
<keyword evidence="7" id="KW-1185">Reference proteome</keyword>
<protein>
    <submittedName>
        <fullName evidence="6">Helix-turn-helix domain-containing protein</fullName>
    </submittedName>
</protein>
<dbReference type="EMBL" id="VKLW01000029">
    <property type="protein sequence ID" value="TYK32514.1"/>
    <property type="molecule type" value="Genomic_DNA"/>
</dbReference>
<feature type="domain" description="HTH araC/xylS-type" evidence="5">
    <location>
        <begin position="348"/>
        <end position="451"/>
    </location>
</feature>
<accession>A0A5D3FI94</accession>
<keyword evidence="2" id="KW-0238">DNA-binding</keyword>